<dbReference type="EMBL" id="MWPV01000003">
    <property type="protein sequence ID" value="OUL57614.1"/>
    <property type="molecule type" value="Genomic_DNA"/>
</dbReference>
<protein>
    <submittedName>
        <fullName evidence="1">Glycosyltransferase</fullName>
    </submittedName>
</protein>
<dbReference type="Pfam" id="PF13528">
    <property type="entry name" value="Glyco_trans_1_3"/>
    <property type="match status" value="1"/>
</dbReference>
<keyword evidence="2" id="KW-1185">Reference proteome</keyword>
<dbReference type="RefSeq" id="WP_086744198.1">
    <property type="nucleotide sequence ID" value="NZ_MWPV01000003.1"/>
</dbReference>
<sequence>MKILYGVQGTGNGHTTRARVMAKAFEQHDVEVDYLFSGREASDYFDMEAFGNYQTRTGLTFVTQAGKVNGWQTVKQAKVKQFFKDIKEFDLSEYDFVFNDFEPISAWAAKKQKVPVIGMSHQAAFLSPKVPVIGSNILTRTMIRKFAPADFYLGVHWQPFASNIIPPFISQDHHASTPITIKNKVLVYLPFESLGKVVELLKGFPHFEFYCYHPDAQEESLAHIHLRKPSRSGFLTDLCSSSGVIANAGFELSSEALCFGKKLLLKPLEGQFEQSSNAYMLSNIGLAKVMQFLDPDALEDWLLIPNREQVNFPSDPHPLIEWLKQKQWHDMGHLSAQLWQGVKL</sequence>
<name>A0A244CPT1_PSEDV</name>
<dbReference type="Proteomes" id="UP000194841">
    <property type="component" value="Unassembled WGS sequence"/>
</dbReference>
<organism evidence="1 2">
    <name type="scientific">Pseudoalteromonas ulvae</name>
    <dbReference type="NCBI Taxonomy" id="107327"/>
    <lineage>
        <taxon>Bacteria</taxon>
        <taxon>Pseudomonadati</taxon>
        <taxon>Pseudomonadota</taxon>
        <taxon>Gammaproteobacteria</taxon>
        <taxon>Alteromonadales</taxon>
        <taxon>Pseudoalteromonadaceae</taxon>
        <taxon>Pseudoalteromonas</taxon>
    </lineage>
</organism>
<dbReference type="AlphaFoldDB" id="A0A244CPT1"/>
<gene>
    <name evidence="1" type="ORF">B1199_11130</name>
</gene>
<dbReference type="GO" id="GO:0016740">
    <property type="term" value="F:transferase activity"/>
    <property type="evidence" value="ECO:0007669"/>
    <property type="project" value="UniProtKB-KW"/>
</dbReference>
<reference evidence="1 2" key="1">
    <citation type="submission" date="2017-02" db="EMBL/GenBank/DDBJ databases">
        <title>Pseudoalteromonas ulvae TC14 Genome.</title>
        <authorList>
            <person name="Molmeret M."/>
        </authorList>
    </citation>
    <scope>NUCLEOTIDE SEQUENCE [LARGE SCALE GENOMIC DNA]</scope>
    <source>
        <strain evidence="1">TC14</strain>
    </source>
</reference>
<evidence type="ECO:0000313" key="1">
    <source>
        <dbReference type="EMBL" id="OUL57614.1"/>
    </source>
</evidence>
<keyword evidence="1" id="KW-0808">Transferase</keyword>
<dbReference type="InterPro" id="IPR005262">
    <property type="entry name" value="MJ1255-like"/>
</dbReference>
<dbReference type="SUPFAM" id="SSF53756">
    <property type="entry name" value="UDP-Glycosyltransferase/glycogen phosphorylase"/>
    <property type="match status" value="1"/>
</dbReference>
<dbReference type="NCBIfam" id="TIGR00661">
    <property type="entry name" value="MJ1255"/>
    <property type="match status" value="1"/>
</dbReference>
<comment type="caution">
    <text evidence="1">The sequence shown here is derived from an EMBL/GenBank/DDBJ whole genome shotgun (WGS) entry which is preliminary data.</text>
</comment>
<dbReference type="OrthoDB" id="9793805at2"/>
<accession>A0A244CPT1</accession>
<proteinExistence type="predicted"/>
<evidence type="ECO:0000313" key="2">
    <source>
        <dbReference type="Proteomes" id="UP000194841"/>
    </source>
</evidence>